<dbReference type="WBParaSite" id="Hba_12455">
    <property type="protein sequence ID" value="Hba_12455"/>
    <property type="gene ID" value="Hba_12455"/>
</dbReference>
<dbReference type="AlphaFoldDB" id="A0A1I7X4V6"/>
<protein>
    <submittedName>
        <fullName evidence="3">DUF4373 domain-containing protein</fullName>
    </submittedName>
</protein>
<sequence length="241" mass="28196">MKEFGLDSMGAKLNKGSVIDRNFPIIQMKRFIDEFNTSTEHDKDDLVDFLRKKLSETHSEFTRQKILKHLTYLGITYEKKAKGWVTCESHNFILMQILIIFSNKSKWSDDLRSELVALKEQYDEMDDEDHELIGLVDYVTRRLSEKKPERQIERELKALGAVFEKKARKSRVKKDLNSSTHFDSDSHEEKKEVINIVLPFMKRKRIVVSSDDEGDIVVPTTNEEQKKKKARLVLSDSEDDI</sequence>
<proteinExistence type="predicted"/>
<name>A0A1I7X4V6_HETBA</name>
<keyword evidence="2" id="KW-1185">Reference proteome</keyword>
<evidence type="ECO:0000256" key="1">
    <source>
        <dbReference type="SAM" id="MobiDB-lite"/>
    </source>
</evidence>
<dbReference type="GO" id="GO:0031298">
    <property type="term" value="C:replication fork protection complex"/>
    <property type="evidence" value="ECO:0007669"/>
    <property type="project" value="TreeGrafter"/>
</dbReference>
<evidence type="ECO:0000313" key="2">
    <source>
        <dbReference type="Proteomes" id="UP000095283"/>
    </source>
</evidence>
<dbReference type="PANTHER" id="PTHR22940:SF4">
    <property type="entry name" value="PROTEIN TIMELESS HOMOLOG"/>
    <property type="match status" value="1"/>
</dbReference>
<dbReference type="GO" id="GO:0000076">
    <property type="term" value="P:DNA replication checkpoint signaling"/>
    <property type="evidence" value="ECO:0007669"/>
    <property type="project" value="TreeGrafter"/>
</dbReference>
<feature type="region of interest" description="Disordered" evidence="1">
    <location>
        <begin position="219"/>
        <end position="241"/>
    </location>
</feature>
<dbReference type="Proteomes" id="UP000095283">
    <property type="component" value="Unplaced"/>
</dbReference>
<dbReference type="GO" id="GO:0043111">
    <property type="term" value="P:replication fork arrest"/>
    <property type="evidence" value="ECO:0007669"/>
    <property type="project" value="TreeGrafter"/>
</dbReference>
<dbReference type="GO" id="GO:0006281">
    <property type="term" value="P:DNA repair"/>
    <property type="evidence" value="ECO:0007669"/>
    <property type="project" value="TreeGrafter"/>
</dbReference>
<dbReference type="GO" id="GO:0003677">
    <property type="term" value="F:DNA binding"/>
    <property type="evidence" value="ECO:0007669"/>
    <property type="project" value="TreeGrafter"/>
</dbReference>
<dbReference type="InterPro" id="IPR044998">
    <property type="entry name" value="Timeless"/>
</dbReference>
<reference evidence="3" key="1">
    <citation type="submission" date="2016-11" db="UniProtKB">
        <authorList>
            <consortium name="WormBaseParasite"/>
        </authorList>
    </citation>
    <scope>IDENTIFICATION</scope>
</reference>
<accession>A0A1I7X4V6</accession>
<dbReference type="PANTHER" id="PTHR22940">
    <property type="entry name" value="TIMEOUT/TIMELESS-2"/>
    <property type="match status" value="1"/>
</dbReference>
<organism evidence="2 3">
    <name type="scientific">Heterorhabditis bacteriophora</name>
    <name type="common">Entomopathogenic nematode worm</name>
    <dbReference type="NCBI Taxonomy" id="37862"/>
    <lineage>
        <taxon>Eukaryota</taxon>
        <taxon>Metazoa</taxon>
        <taxon>Ecdysozoa</taxon>
        <taxon>Nematoda</taxon>
        <taxon>Chromadorea</taxon>
        <taxon>Rhabditida</taxon>
        <taxon>Rhabditina</taxon>
        <taxon>Rhabditomorpha</taxon>
        <taxon>Strongyloidea</taxon>
        <taxon>Heterorhabditidae</taxon>
        <taxon>Heterorhabditis</taxon>
    </lineage>
</organism>
<dbReference type="Pfam" id="PF26019">
    <property type="entry name" value="HTH_TIMELESS"/>
    <property type="match status" value="1"/>
</dbReference>
<evidence type="ECO:0000313" key="3">
    <source>
        <dbReference type="WBParaSite" id="Hba_12455"/>
    </source>
</evidence>